<keyword evidence="6" id="KW-0547">Nucleotide-binding</keyword>
<evidence type="ECO:0000256" key="1">
    <source>
        <dbReference type="ARBA" id="ARBA00007406"/>
    </source>
</evidence>
<feature type="binding site" evidence="6">
    <location>
        <begin position="10"/>
        <end position="11"/>
    </location>
    <ligand>
        <name>NAD(+)</name>
        <dbReference type="ChEBI" id="CHEBI:57540"/>
    </ligand>
</feature>
<proteinExistence type="inferred from homology"/>
<evidence type="ECO:0000256" key="8">
    <source>
        <dbReference type="RuleBase" id="RU000397"/>
    </source>
</evidence>
<dbReference type="FunFam" id="3.40.50.720:FF:000001">
    <property type="entry name" value="Glyceraldehyde-3-phosphate dehydrogenase"/>
    <property type="match status" value="1"/>
</dbReference>
<dbReference type="InterPro" id="IPR036291">
    <property type="entry name" value="NAD(P)-bd_dom_sf"/>
</dbReference>
<dbReference type="SUPFAM" id="SSF55347">
    <property type="entry name" value="Glyceraldehyde-3-phosphate dehydrogenase-like, C-terminal domain"/>
    <property type="match status" value="1"/>
</dbReference>
<feature type="binding site" evidence="5">
    <location>
        <position position="180"/>
    </location>
    <ligand>
        <name>D-glyceraldehyde 3-phosphate</name>
        <dbReference type="ChEBI" id="CHEBI:59776"/>
    </ligand>
</feature>
<dbReference type="CDD" id="cd18126">
    <property type="entry name" value="GAPDH_I_C"/>
    <property type="match status" value="1"/>
</dbReference>
<dbReference type="InterPro" id="IPR020830">
    <property type="entry name" value="GlycerAld_3-P_DH_AS"/>
</dbReference>
<dbReference type="GO" id="GO:0050661">
    <property type="term" value="F:NADP binding"/>
    <property type="evidence" value="ECO:0007669"/>
    <property type="project" value="InterPro"/>
</dbReference>
<dbReference type="Pfam" id="PF02800">
    <property type="entry name" value="Gp_dh_C"/>
    <property type="match status" value="1"/>
</dbReference>
<dbReference type="Gene3D" id="3.30.360.10">
    <property type="entry name" value="Dihydrodipicolinate Reductase, domain 2"/>
    <property type="match status" value="1"/>
</dbReference>
<evidence type="ECO:0000256" key="6">
    <source>
        <dbReference type="PIRSR" id="PIRSR000149-3"/>
    </source>
</evidence>
<dbReference type="GO" id="GO:0006006">
    <property type="term" value="P:glucose metabolic process"/>
    <property type="evidence" value="ECO:0007669"/>
    <property type="project" value="InterPro"/>
</dbReference>
<dbReference type="Gene3D" id="3.40.50.720">
    <property type="entry name" value="NAD(P)-binding Rossmann-like Domain"/>
    <property type="match status" value="1"/>
</dbReference>
<feature type="domain" description="Glyceraldehyde 3-phosphate dehydrogenase NAD(P) binding" evidence="10">
    <location>
        <begin position="1"/>
        <end position="150"/>
    </location>
</feature>
<dbReference type="InterPro" id="IPR020828">
    <property type="entry name" value="GlycerAld_3-P_DH_NAD(P)-bd"/>
</dbReference>
<feature type="binding site" evidence="5">
    <location>
        <begin position="149"/>
        <end position="151"/>
    </location>
    <ligand>
        <name>D-glyceraldehyde 3-phosphate</name>
        <dbReference type="ChEBI" id="CHEBI:59776"/>
    </ligand>
</feature>
<evidence type="ECO:0000256" key="9">
    <source>
        <dbReference type="RuleBase" id="RU361160"/>
    </source>
</evidence>
<evidence type="ECO:0000256" key="2">
    <source>
        <dbReference type="ARBA" id="ARBA00011881"/>
    </source>
</evidence>
<evidence type="ECO:0000259" key="10">
    <source>
        <dbReference type="SMART" id="SM00846"/>
    </source>
</evidence>
<protein>
    <recommendedName>
        <fullName evidence="9">Glyceraldehyde-3-phosphate dehydrogenase</fullName>
        <ecNumber evidence="9">1.2.1.-</ecNumber>
    </recommendedName>
</protein>
<dbReference type="PIRSF" id="PIRSF000149">
    <property type="entry name" value="GAP_DH"/>
    <property type="match status" value="1"/>
</dbReference>
<evidence type="ECO:0000256" key="5">
    <source>
        <dbReference type="PIRSR" id="PIRSR000149-2"/>
    </source>
</evidence>
<dbReference type="EMBL" id="CP065383">
    <property type="protein sequence ID" value="QPM69237.1"/>
    <property type="molecule type" value="Genomic_DNA"/>
</dbReference>
<dbReference type="KEGG" id="alam:RT761_02467"/>
<feature type="binding site" evidence="6">
    <location>
        <position position="32"/>
    </location>
    <ligand>
        <name>NAD(+)</name>
        <dbReference type="ChEBI" id="CHEBI:57540"/>
    </ligand>
</feature>
<evidence type="ECO:0000313" key="11">
    <source>
        <dbReference type="EMBL" id="QPM69237.1"/>
    </source>
</evidence>
<evidence type="ECO:0000256" key="7">
    <source>
        <dbReference type="PIRSR" id="PIRSR000149-4"/>
    </source>
</evidence>
<dbReference type="RefSeq" id="WP_218111716.1">
    <property type="nucleotide sequence ID" value="NZ_CP065383.1"/>
</dbReference>
<dbReference type="PROSITE" id="PS00071">
    <property type="entry name" value="GAPDH"/>
    <property type="match status" value="1"/>
</dbReference>
<feature type="active site" description="Nucleophile" evidence="4">
    <location>
        <position position="150"/>
    </location>
</feature>
<feature type="binding site" evidence="6">
    <location>
        <position position="118"/>
    </location>
    <ligand>
        <name>NAD(+)</name>
        <dbReference type="ChEBI" id="CHEBI:57540"/>
    </ligand>
</feature>
<dbReference type="InterPro" id="IPR006424">
    <property type="entry name" value="Glyceraldehyde-3-P_DH_1"/>
</dbReference>
<dbReference type="Pfam" id="PF00044">
    <property type="entry name" value="Gp_dh_N"/>
    <property type="match status" value="1"/>
</dbReference>
<feature type="binding site" evidence="5">
    <location>
        <begin position="208"/>
        <end position="209"/>
    </location>
    <ligand>
        <name>D-glyceraldehyde 3-phosphate</name>
        <dbReference type="ChEBI" id="CHEBI:59776"/>
    </ligand>
</feature>
<dbReference type="InterPro" id="IPR020831">
    <property type="entry name" value="GlycerAld/Erythrose_P_DH"/>
</dbReference>
<feature type="binding site" evidence="5">
    <location>
        <position position="231"/>
    </location>
    <ligand>
        <name>D-glyceraldehyde 3-phosphate</name>
        <dbReference type="ChEBI" id="CHEBI:59776"/>
    </ligand>
</feature>
<feature type="binding site" evidence="6">
    <location>
        <position position="313"/>
    </location>
    <ligand>
        <name>NAD(+)</name>
        <dbReference type="ChEBI" id="CHEBI:57540"/>
    </ligand>
</feature>
<evidence type="ECO:0000256" key="3">
    <source>
        <dbReference type="ARBA" id="ARBA00023002"/>
    </source>
</evidence>
<sequence length="330" mass="35720">MKVGINGFGRIGRLVFRRMLEVGGFDVVAVNDLTDNKVLAHLLKYDSVHGQIPNEVSAKDDALVVDGKPIKVFAQRDPSQLPWKDLGADLIIESTGVFRDRAGASKHIQAGAKKVIISAPAKEPDATIVMGVNHRSYNKDKHHIISNASCTTNCLAPIAKVLHDNFSIVSGLMTTIHAYTNDQVILDFPHKDLRRARAAGMSMIPTTTGAAKALGEVIPELKGKLNGFAIRIPSPDVSVVDLAAIVEKTTTADEVNAALKKASENGDFKGYLGYSELPLVSIDYLHCANSATVDALSTMVVGNLVKVLAWYDNEWGYSCRTVDLANWVMQ</sequence>
<dbReference type="FunFam" id="3.30.360.10:FF:000002">
    <property type="entry name" value="Glyceraldehyde-3-phosphate dehydrogenase"/>
    <property type="match status" value="1"/>
</dbReference>
<evidence type="ECO:0000256" key="4">
    <source>
        <dbReference type="PIRSR" id="PIRSR000149-1"/>
    </source>
</evidence>
<accession>A0A7T1ANM1</accession>
<dbReference type="AlphaFoldDB" id="A0A7T1ANM1"/>
<dbReference type="PRINTS" id="PR00078">
    <property type="entry name" value="G3PDHDRGNASE"/>
</dbReference>
<dbReference type="Proteomes" id="UP000594463">
    <property type="component" value="Chromosome"/>
</dbReference>
<evidence type="ECO:0000313" key="12">
    <source>
        <dbReference type="Proteomes" id="UP000594463"/>
    </source>
</evidence>
<dbReference type="GO" id="GO:0051287">
    <property type="term" value="F:NAD binding"/>
    <property type="evidence" value="ECO:0007669"/>
    <property type="project" value="InterPro"/>
</dbReference>
<dbReference type="SUPFAM" id="SSF51735">
    <property type="entry name" value="NAD(P)-binding Rossmann-fold domains"/>
    <property type="match status" value="1"/>
</dbReference>
<feature type="binding site" evidence="6">
    <location>
        <position position="76"/>
    </location>
    <ligand>
        <name>NAD(+)</name>
        <dbReference type="ChEBI" id="CHEBI:57540"/>
    </ligand>
</feature>
<dbReference type="SMART" id="SM00846">
    <property type="entry name" value="Gp_dh_N"/>
    <property type="match status" value="1"/>
</dbReference>
<name>A0A7T1ANM1_ATRLM</name>
<organism evidence="11 12">
    <name type="scientific">Atribacter laminatus</name>
    <dbReference type="NCBI Taxonomy" id="2847778"/>
    <lineage>
        <taxon>Bacteria</taxon>
        <taxon>Pseudomonadati</taxon>
        <taxon>Atribacterota</taxon>
        <taxon>Atribacteria</taxon>
        <taxon>Atribacterales</taxon>
        <taxon>Atribacteraceae</taxon>
        <taxon>Atribacter</taxon>
    </lineage>
</organism>
<dbReference type="InterPro" id="IPR020829">
    <property type="entry name" value="GlycerAld_3-P_DH_cat"/>
</dbReference>
<reference evidence="11 12" key="1">
    <citation type="journal article" date="2021" name="Nat. Commun.">
        <title>Isolation of a member of the candidate phylum Atribacteria reveals a unique cell membrane structure.</title>
        <authorList>
            <person name="Taiki K."/>
            <person name="Nobu M.K."/>
            <person name="Kusada H."/>
            <person name="Meng X.-Y."/>
            <person name="Hosoki N."/>
            <person name="Uematsu K."/>
            <person name="Yoshioka H."/>
            <person name="Kamagata Y."/>
            <person name="Tamaki H."/>
        </authorList>
    </citation>
    <scope>NUCLEOTIDE SEQUENCE [LARGE SCALE GENOMIC DNA]</scope>
    <source>
        <strain evidence="11 12">RT761</strain>
    </source>
</reference>
<keyword evidence="12" id="KW-1185">Reference proteome</keyword>
<dbReference type="NCBIfam" id="TIGR01534">
    <property type="entry name" value="GAPDH-I"/>
    <property type="match status" value="1"/>
</dbReference>
<comment type="similarity">
    <text evidence="1 8">Belongs to the glyceraldehyde-3-phosphate dehydrogenase family.</text>
</comment>
<comment type="subunit">
    <text evidence="2">Homotetramer.</text>
</comment>
<keyword evidence="6" id="KW-0520">NAD</keyword>
<dbReference type="PANTHER" id="PTHR43148">
    <property type="entry name" value="GLYCERALDEHYDE-3-PHOSPHATE DEHYDROGENASE 2"/>
    <property type="match status" value="1"/>
</dbReference>
<dbReference type="EC" id="1.2.1.-" evidence="9"/>
<keyword evidence="3 9" id="KW-0560">Oxidoreductase</keyword>
<dbReference type="GO" id="GO:0016620">
    <property type="term" value="F:oxidoreductase activity, acting on the aldehyde or oxo group of donors, NAD or NADP as acceptor"/>
    <property type="evidence" value="ECO:0007669"/>
    <property type="project" value="InterPro"/>
</dbReference>
<feature type="site" description="Activates thiol group during catalysis" evidence="7">
    <location>
        <position position="177"/>
    </location>
</feature>
<dbReference type="CDD" id="cd05214">
    <property type="entry name" value="GAPDH_I_N"/>
    <property type="match status" value="1"/>
</dbReference>
<gene>
    <name evidence="11" type="primary">gap</name>
    <name evidence="11" type="ORF">RT761_02467</name>
</gene>